<dbReference type="Proteomes" id="UP000034172">
    <property type="component" value="Unassembled WGS sequence"/>
</dbReference>
<protein>
    <recommendedName>
        <fullName evidence="4">DUF1003 domain-containing protein</fullName>
    </recommendedName>
</protein>
<keyword evidence="1" id="KW-0175">Coiled coil</keyword>
<dbReference type="EMBL" id="LCIE01000009">
    <property type="protein sequence ID" value="KKT49254.1"/>
    <property type="molecule type" value="Genomic_DNA"/>
</dbReference>
<reference evidence="2 3" key="1">
    <citation type="journal article" date="2015" name="Nature">
        <title>rRNA introns, odd ribosomes, and small enigmatic genomes across a large radiation of phyla.</title>
        <authorList>
            <person name="Brown C.T."/>
            <person name="Hug L.A."/>
            <person name="Thomas B.C."/>
            <person name="Sharon I."/>
            <person name="Castelle C.J."/>
            <person name="Singh A."/>
            <person name="Wilkins M.J."/>
            <person name="Williams K.H."/>
            <person name="Banfield J.F."/>
        </authorList>
    </citation>
    <scope>NUCLEOTIDE SEQUENCE [LARGE SCALE GENOMIC DNA]</scope>
</reference>
<dbReference type="STRING" id="1618392.UW41_C0009G0021"/>
<dbReference type="AlphaFoldDB" id="A0A0G1KMS7"/>
<dbReference type="PATRIC" id="fig|1618392.3.peg.441"/>
<sequence>MKKIPSNFLDRLSQKVTYYIGTNTSILIHTFLFAGIFSLRFFGSSTEEILLILTTAVSLEAIYLAIFIQMTVNRTTESLAGVERDIDDIQEDIDDIQEDVSEDTTDDVDMVSVLKDMELRLRELQKDISTLQKQSKS</sequence>
<name>A0A0G1KMS7_9BACT</name>
<organism evidence="2 3">
    <name type="scientific">Candidatus Collierbacteria bacterium GW2011_GWC2_44_18</name>
    <dbReference type="NCBI Taxonomy" id="1618392"/>
    <lineage>
        <taxon>Bacteria</taxon>
        <taxon>Candidatus Collieribacteriota</taxon>
    </lineage>
</organism>
<gene>
    <name evidence="2" type="ORF">UW41_C0009G0021</name>
</gene>
<evidence type="ECO:0000313" key="2">
    <source>
        <dbReference type="EMBL" id="KKT49254.1"/>
    </source>
</evidence>
<proteinExistence type="predicted"/>
<comment type="caution">
    <text evidence="2">The sequence shown here is derived from an EMBL/GenBank/DDBJ whole genome shotgun (WGS) entry which is preliminary data.</text>
</comment>
<evidence type="ECO:0008006" key="4">
    <source>
        <dbReference type="Google" id="ProtNLM"/>
    </source>
</evidence>
<evidence type="ECO:0000313" key="3">
    <source>
        <dbReference type="Proteomes" id="UP000034172"/>
    </source>
</evidence>
<accession>A0A0G1KMS7</accession>
<evidence type="ECO:0000256" key="1">
    <source>
        <dbReference type="SAM" id="Coils"/>
    </source>
</evidence>
<feature type="coiled-coil region" evidence="1">
    <location>
        <begin position="72"/>
        <end position="134"/>
    </location>
</feature>